<dbReference type="AlphaFoldDB" id="A0A1H2GFJ6"/>
<organism evidence="3 4">
    <name type="scientific">Desulfobacula phenolica</name>
    <dbReference type="NCBI Taxonomy" id="90732"/>
    <lineage>
        <taxon>Bacteria</taxon>
        <taxon>Pseudomonadati</taxon>
        <taxon>Thermodesulfobacteriota</taxon>
        <taxon>Desulfobacteria</taxon>
        <taxon>Desulfobacterales</taxon>
        <taxon>Desulfobacteraceae</taxon>
        <taxon>Desulfobacula</taxon>
    </lineage>
</organism>
<evidence type="ECO:0000256" key="1">
    <source>
        <dbReference type="PROSITE-ProRule" id="PRU00169"/>
    </source>
</evidence>
<dbReference type="InterPro" id="IPR001789">
    <property type="entry name" value="Sig_transdc_resp-reg_receiver"/>
</dbReference>
<keyword evidence="1" id="KW-0597">Phosphoprotein</keyword>
<dbReference type="Gene3D" id="3.40.50.2300">
    <property type="match status" value="1"/>
</dbReference>
<accession>A0A1H2GFJ6</accession>
<dbReference type="Pfam" id="PF00072">
    <property type="entry name" value="Response_reg"/>
    <property type="match status" value="1"/>
</dbReference>
<dbReference type="InterPro" id="IPR011006">
    <property type="entry name" value="CheY-like_superfamily"/>
</dbReference>
<name>A0A1H2GFJ6_9BACT</name>
<reference evidence="4" key="1">
    <citation type="submission" date="2016-10" db="EMBL/GenBank/DDBJ databases">
        <authorList>
            <person name="Varghese N."/>
            <person name="Submissions S."/>
        </authorList>
    </citation>
    <scope>NUCLEOTIDE SEQUENCE [LARGE SCALE GENOMIC DNA]</scope>
    <source>
        <strain evidence="4">DSM 3384</strain>
    </source>
</reference>
<keyword evidence="4" id="KW-1185">Reference proteome</keyword>
<gene>
    <name evidence="3" type="ORF">SAMN04487931_105173</name>
</gene>
<evidence type="ECO:0000259" key="2">
    <source>
        <dbReference type="PROSITE" id="PS50110"/>
    </source>
</evidence>
<dbReference type="InterPro" id="IPR052048">
    <property type="entry name" value="ST_Response_Regulator"/>
</dbReference>
<feature type="modified residue" description="4-aspartylphosphate" evidence="1">
    <location>
        <position position="56"/>
    </location>
</feature>
<dbReference type="RefSeq" id="WP_092233448.1">
    <property type="nucleotide sequence ID" value="NZ_FNLL01000005.1"/>
</dbReference>
<dbReference type="PANTHER" id="PTHR43228">
    <property type="entry name" value="TWO-COMPONENT RESPONSE REGULATOR"/>
    <property type="match status" value="1"/>
</dbReference>
<feature type="domain" description="Response regulatory" evidence="2">
    <location>
        <begin position="4"/>
        <end position="123"/>
    </location>
</feature>
<protein>
    <submittedName>
        <fullName evidence="3">Two-component system, chemotaxis family, response regulator CheY</fullName>
    </submittedName>
</protein>
<sequence length="141" mass="15996">MSYSILIVDDSLPMRSVIKRTFKAAGYANSEFHEAANGKEALELMKNDWIDIVITDYNMPVMNGMEFIKTIKQDDLLKDIPVVVISTEGNETKIKEFMDCGAAGYITKPFTPETIRDLLTDILGEISYDEDFDDSDDDFDF</sequence>
<dbReference type="PANTHER" id="PTHR43228:SF1">
    <property type="entry name" value="TWO-COMPONENT RESPONSE REGULATOR ARR22"/>
    <property type="match status" value="1"/>
</dbReference>
<evidence type="ECO:0000313" key="4">
    <source>
        <dbReference type="Proteomes" id="UP000199608"/>
    </source>
</evidence>
<dbReference type="GO" id="GO:0000160">
    <property type="term" value="P:phosphorelay signal transduction system"/>
    <property type="evidence" value="ECO:0007669"/>
    <property type="project" value="InterPro"/>
</dbReference>
<dbReference type="SMART" id="SM00448">
    <property type="entry name" value="REC"/>
    <property type="match status" value="1"/>
</dbReference>
<dbReference type="EMBL" id="FNLL01000005">
    <property type="protein sequence ID" value="SDU18289.1"/>
    <property type="molecule type" value="Genomic_DNA"/>
</dbReference>
<dbReference type="PROSITE" id="PS50110">
    <property type="entry name" value="RESPONSE_REGULATORY"/>
    <property type="match status" value="1"/>
</dbReference>
<evidence type="ECO:0000313" key="3">
    <source>
        <dbReference type="EMBL" id="SDU18289.1"/>
    </source>
</evidence>
<dbReference type="Proteomes" id="UP000199608">
    <property type="component" value="Unassembled WGS sequence"/>
</dbReference>
<proteinExistence type="predicted"/>
<dbReference type="SUPFAM" id="SSF52172">
    <property type="entry name" value="CheY-like"/>
    <property type="match status" value="1"/>
</dbReference>